<dbReference type="GO" id="GO:0005524">
    <property type="term" value="F:ATP binding"/>
    <property type="evidence" value="ECO:0007669"/>
    <property type="project" value="InterPro"/>
</dbReference>
<evidence type="ECO:0000256" key="1">
    <source>
        <dbReference type="SAM" id="MobiDB-lite"/>
    </source>
</evidence>
<evidence type="ECO:0000259" key="2">
    <source>
        <dbReference type="PROSITE" id="PS50011"/>
    </source>
</evidence>
<dbReference type="Gene3D" id="1.10.510.10">
    <property type="entry name" value="Transferase(Phosphotransferase) domain 1"/>
    <property type="match status" value="1"/>
</dbReference>
<feature type="region of interest" description="Disordered" evidence="1">
    <location>
        <begin position="177"/>
        <end position="202"/>
    </location>
</feature>
<dbReference type="PROSITE" id="PS50011">
    <property type="entry name" value="PROTEIN_KINASE_DOM"/>
    <property type="match status" value="1"/>
</dbReference>
<dbReference type="InterPro" id="IPR011009">
    <property type="entry name" value="Kinase-like_dom_sf"/>
</dbReference>
<dbReference type="InterPro" id="IPR008266">
    <property type="entry name" value="Tyr_kinase_AS"/>
</dbReference>
<dbReference type="Proteomes" id="UP000324800">
    <property type="component" value="Unassembled WGS sequence"/>
</dbReference>
<dbReference type="InterPro" id="IPR000719">
    <property type="entry name" value="Prot_kinase_dom"/>
</dbReference>
<keyword evidence="3" id="KW-0418">Kinase</keyword>
<reference evidence="3 4" key="1">
    <citation type="submission" date="2019-03" db="EMBL/GenBank/DDBJ databases">
        <title>Single cell metagenomics reveals metabolic interactions within the superorganism composed of flagellate Streblomastix strix and complex community of Bacteroidetes bacteria on its surface.</title>
        <authorList>
            <person name="Treitli S.C."/>
            <person name="Kolisko M."/>
            <person name="Husnik F."/>
            <person name="Keeling P."/>
            <person name="Hampl V."/>
        </authorList>
    </citation>
    <scope>NUCLEOTIDE SEQUENCE [LARGE SCALE GENOMIC DNA]</scope>
    <source>
        <strain evidence="3">ST1C</strain>
    </source>
</reference>
<organism evidence="3 4">
    <name type="scientific">Streblomastix strix</name>
    <dbReference type="NCBI Taxonomy" id="222440"/>
    <lineage>
        <taxon>Eukaryota</taxon>
        <taxon>Metamonada</taxon>
        <taxon>Preaxostyla</taxon>
        <taxon>Oxymonadida</taxon>
        <taxon>Streblomastigidae</taxon>
        <taxon>Streblomastix</taxon>
    </lineage>
</organism>
<dbReference type="OrthoDB" id="10261027at2759"/>
<accession>A0A5J4UFM2</accession>
<evidence type="ECO:0000313" key="3">
    <source>
        <dbReference type="EMBL" id="KAA6368841.1"/>
    </source>
</evidence>
<dbReference type="GO" id="GO:0004674">
    <property type="term" value="F:protein serine/threonine kinase activity"/>
    <property type="evidence" value="ECO:0007669"/>
    <property type="project" value="TreeGrafter"/>
</dbReference>
<dbReference type="SUPFAM" id="SSF56112">
    <property type="entry name" value="Protein kinase-like (PK-like)"/>
    <property type="match status" value="1"/>
</dbReference>
<comment type="caution">
    <text evidence="3">The sequence shown here is derived from an EMBL/GenBank/DDBJ whole genome shotgun (WGS) entry which is preliminary data.</text>
</comment>
<sequence>MIQILVTPSNRIVTITKLANPYSQDSMAAEKNIENNKIAVHGPTAKSGKLINVHKVENAAIKDDFMTNSCIACIPFWAGRVRGDLICDADSEFTNSMINGIYLNHVWDDEENQLEILSGKEKDGIKDDLRKITQNEEGQERMDRIEDFSLEQIETKQRNKEEYYNLMRVKQQEEEQLREKEKIKMSNISSTSSPLSEDPSNAPNEIIDVSALSNEKLIGRGMTGDTCKGKFNNKVCAWKKLEIFRLNRFQQTVARMSKLNHPNIIKLYGITLEQEVKLVMEFANLGSLHSLIHDEQVGITCGMEESIENTLKKYEIEEDEEETDDREEYIDDLDKDNEAKLYSNKTSHFRVKFAVQLMDQIACGMQYLHQNKIIHGDLRPLNILLNQDQNGQVIFKIADYGLSQFRYNSMNNNHCMSIIPYSAPEYIKNEIVTEKCDVYSFGILMWELWTRKRPFWHWKGDSIIRWVPKGRRPQKPEVYFNRIDMRPLKRYIALMEQCWQSEPEKRPGFDQIRHELHTLSVILEYGERKSTLF</sequence>
<protein>
    <submittedName>
        <fullName evidence="3">Putative Tyrosine kinase</fullName>
    </submittedName>
</protein>
<dbReference type="EMBL" id="SNRW01016945">
    <property type="protein sequence ID" value="KAA6368841.1"/>
    <property type="molecule type" value="Genomic_DNA"/>
</dbReference>
<dbReference type="Pfam" id="PF07714">
    <property type="entry name" value="PK_Tyr_Ser-Thr"/>
    <property type="match status" value="1"/>
</dbReference>
<evidence type="ECO:0000313" key="4">
    <source>
        <dbReference type="Proteomes" id="UP000324800"/>
    </source>
</evidence>
<dbReference type="InterPro" id="IPR051681">
    <property type="entry name" value="Ser/Thr_Kinases-Pseudokinases"/>
</dbReference>
<dbReference type="PROSITE" id="PS00109">
    <property type="entry name" value="PROTEIN_KINASE_TYR"/>
    <property type="match status" value="1"/>
</dbReference>
<feature type="domain" description="Protein kinase" evidence="2">
    <location>
        <begin position="212"/>
        <end position="520"/>
    </location>
</feature>
<dbReference type="InterPro" id="IPR001245">
    <property type="entry name" value="Ser-Thr/Tyr_kinase_cat_dom"/>
</dbReference>
<feature type="compositionally biased region" description="Low complexity" evidence="1">
    <location>
        <begin position="189"/>
        <end position="200"/>
    </location>
</feature>
<gene>
    <name evidence="3" type="ORF">EZS28_035633</name>
</gene>
<name>A0A5J4UFM2_9EUKA</name>
<dbReference type="Gene3D" id="3.30.200.20">
    <property type="entry name" value="Phosphorylase Kinase, domain 1"/>
    <property type="match status" value="1"/>
</dbReference>
<proteinExistence type="predicted"/>
<dbReference type="PANTHER" id="PTHR44329">
    <property type="entry name" value="SERINE/THREONINE-PROTEIN KINASE TNNI3K-RELATED"/>
    <property type="match status" value="1"/>
</dbReference>
<dbReference type="AlphaFoldDB" id="A0A5J4UFM2"/>
<keyword evidence="3" id="KW-0808">Transferase</keyword>